<dbReference type="PANTHER" id="PTHR13194:SF19">
    <property type="entry name" value="NAD(P)-BINDING ROSSMANN-FOLD SUPERFAMILY PROTEIN"/>
    <property type="match status" value="1"/>
</dbReference>
<comment type="caution">
    <text evidence="3">The sequence shown here is derived from an EMBL/GenBank/DDBJ whole genome shotgun (WGS) entry which is preliminary data.</text>
</comment>
<sequence length="284" mass="30276">MPSTVQESLRSAIQIGAPLYNSGDPAGCFKTYLEAARQVAEGPVATPSERSILRTAIERAGGVRSADEGAWVLRRAFDSIISGAAAAQERAAAAVAAAGRPGAPVEFEVLSFEEGLPAAPRWRVLDDVIMGGRSQSQGLSYDGADPAAVFSGTVTTDGGGGFASLRSDEWGGFASLSSARGIRLLVKGDGRHYKLNAKTDADWDGVQYQQDFVAPPEWTKVDLPFTDFKPTFRGRVVPNRPPLQGQQIQQLGLMVSKFTADGGVIKGFRNGSFRLGVRWIRGFV</sequence>
<accession>A0AAD3DEN6</accession>
<gene>
    <name evidence="3" type="ORF">Agub_g399</name>
</gene>
<organism evidence="3 4">
    <name type="scientific">Astrephomene gubernaculifera</name>
    <dbReference type="NCBI Taxonomy" id="47775"/>
    <lineage>
        <taxon>Eukaryota</taxon>
        <taxon>Viridiplantae</taxon>
        <taxon>Chlorophyta</taxon>
        <taxon>core chlorophytes</taxon>
        <taxon>Chlorophyceae</taxon>
        <taxon>CS clade</taxon>
        <taxon>Chlamydomonadales</taxon>
        <taxon>Astrephomenaceae</taxon>
        <taxon>Astrephomene</taxon>
    </lineage>
</organism>
<dbReference type="InterPro" id="IPR013857">
    <property type="entry name" value="NADH-UbQ_OxRdtase-assoc_prot30"/>
</dbReference>
<dbReference type="AlphaFoldDB" id="A0AAD3DEN6"/>
<comment type="similarity">
    <text evidence="1">Belongs to the CIA30 family.</text>
</comment>
<dbReference type="InterPro" id="IPR008979">
    <property type="entry name" value="Galactose-bd-like_sf"/>
</dbReference>
<dbReference type="GO" id="GO:0010257">
    <property type="term" value="P:NADH dehydrogenase complex assembly"/>
    <property type="evidence" value="ECO:0007669"/>
    <property type="project" value="TreeGrafter"/>
</dbReference>
<dbReference type="PANTHER" id="PTHR13194">
    <property type="entry name" value="COMPLEX I INTERMEDIATE-ASSOCIATED PROTEIN 30"/>
    <property type="match status" value="1"/>
</dbReference>
<name>A0AAD3DEN6_9CHLO</name>
<keyword evidence="4" id="KW-1185">Reference proteome</keyword>
<evidence type="ECO:0000256" key="1">
    <source>
        <dbReference type="ARBA" id="ARBA00007884"/>
    </source>
</evidence>
<dbReference type="EMBL" id="BMAR01000001">
    <property type="protein sequence ID" value="GFR39894.1"/>
    <property type="molecule type" value="Genomic_DNA"/>
</dbReference>
<dbReference type="SUPFAM" id="SSF49785">
    <property type="entry name" value="Galactose-binding domain-like"/>
    <property type="match status" value="1"/>
</dbReference>
<dbReference type="Pfam" id="PF08547">
    <property type="entry name" value="CIA30"/>
    <property type="match status" value="1"/>
</dbReference>
<evidence type="ECO:0000313" key="3">
    <source>
        <dbReference type="EMBL" id="GFR39894.1"/>
    </source>
</evidence>
<evidence type="ECO:0000313" key="4">
    <source>
        <dbReference type="Proteomes" id="UP001054857"/>
    </source>
</evidence>
<proteinExistence type="inferred from homology"/>
<dbReference type="InterPro" id="IPR039131">
    <property type="entry name" value="NDUFAF1"/>
</dbReference>
<evidence type="ECO:0000259" key="2">
    <source>
        <dbReference type="Pfam" id="PF08547"/>
    </source>
</evidence>
<feature type="domain" description="NADH:ubiquinone oxidoreductase intermediate-associated protein 30" evidence="2">
    <location>
        <begin position="119"/>
        <end position="277"/>
    </location>
</feature>
<dbReference type="Proteomes" id="UP001054857">
    <property type="component" value="Unassembled WGS sequence"/>
</dbReference>
<protein>
    <recommendedName>
        <fullName evidence="2">NADH:ubiquinone oxidoreductase intermediate-associated protein 30 domain-containing protein</fullName>
    </recommendedName>
</protein>
<reference evidence="3 4" key="1">
    <citation type="journal article" date="2021" name="Sci. Rep.">
        <title>Genome sequencing of the multicellular alga Astrephomene provides insights into convergent evolution of germ-soma differentiation.</title>
        <authorList>
            <person name="Yamashita S."/>
            <person name="Yamamoto K."/>
            <person name="Matsuzaki R."/>
            <person name="Suzuki S."/>
            <person name="Yamaguchi H."/>
            <person name="Hirooka S."/>
            <person name="Minakuchi Y."/>
            <person name="Miyagishima S."/>
            <person name="Kawachi M."/>
            <person name="Toyoda A."/>
            <person name="Nozaki H."/>
        </authorList>
    </citation>
    <scope>NUCLEOTIDE SEQUENCE [LARGE SCALE GENOMIC DNA]</scope>
    <source>
        <strain evidence="3 4">NIES-4017</strain>
    </source>
</reference>
<dbReference type="GO" id="GO:0051082">
    <property type="term" value="F:unfolded protein binding"/>
    <property type="evidence" value="ECO:0007669"/>
    <property type="project" value="TreeGrafter"/>
</dbReference>